<dbReference type="SUPFAM" id="SSF50685">
    <property type="entry name" value="Barwin-like endoglucanases"/>
    <property type="match status" value="1"/>
</dbReference>
<dbReference type="PANTHER" id="PTHR39730:SF1">
    <property type="entry name" value="ENDOGLUCANASE 1"/>
    <property type="match status" value="1"/>
</dbReference>
<dbReference type="InterPro" id="IPR052288">
    <property type="entry name" value="GH45_Enzymes"/>
</dbReference>
<evidence type="ECO:0000256" key="10">
    <source>
        <dbReference type="SAM" id="MobiDB-lite"/>
    </source>
</evidence>
<dbReference type="GO" id="GO:0030248">
    <property type="term" value="F:cellulose binding"/>
    <property type="evidence" value="ECO:0007669"/>
    <property type="project" value="InterPro"/>
</dbReference>
<gene>
    <name evidence="13" type="ORF">CC78DRAFT_606478</name>
</gene>
<comment type="catalytic activity">
    <reaction evidence="1">
        <text>Endohydrolysis of (1-&gt;4)-beta-D-glucosidic linkages in cellulose, lichenin and cereal beta-D-glucans.</text>
        <dbReference type="EC" id="3.2.1.4"/>
    </reaction>
</comment>
<dbReference type="GO" id="GO:0005576">
    <property type="term" value="C:extracellular region"/>
    <property type="evidence" value="ECO:0007669"/>
    <property type="project" value="InterPro"/>
</dbReference>
<evidence type="ECO:0000256" key="8">
    <source>
        <dbReference type="ARBA" id="ARBA00023295"/>
    </source>
</evidence>
<evidence type="ECO:0000313" key="14">
    <source>
        <dbReference type="Proteomes" id="UP000800093"/>
    </source>
</evidence>
<evidence type="ECO:0000259" key="12">
    <source>
        <dbReference type="PROSITE" id="PS51164"/>
    </source>
</evidence>
<dbReference type="Proteomes" id="UP000800093">
    <property type="component" value="Unassembled WGS sequence"/>
</dbReference>
<dbReference type="GO" id="GO:0008810">
    <property type="term" value="F:cellulase activity"/>
    <property type="evidence" value="ECO:0007669"/>
    <property type="project" value="UniProtKB-EC"/>
</dbReference>
<dbReference type="Gene3D" id="2.40.40.10">
    <property type="entry name" value="RlpA-like domain"/>
    <property type="match status" value="1"/>
</dbReference>
<feature type="compositionally biased region" description="Low complexity" evidence="10">
    <location>
        <begin position="409"/>
        <end position="422"/>
    </location>
</feature>
<evidence type="ECO:0000256" key="6">
    <source>
        <dbReference type="ARBA" id="ARBA00023001"/>
    </source>
</evidence>
<comment type="caution">
    <text evidence="13">The sequence shown here is derived from an EMBL/GenBank/DDBJ whole genome shotgun (WGS) entry which is preliminary data.</text>
</comment>
<dbReference type="InterPro" id="IPR000254">
    <property type="entry name" value="CBD"/>
</dbReference>
<evidence type="ECO:0000256" key="4">
    <source>
        <dbReference type="ARBA" id="ARBA00022729"/>
    </source>
</evidence>
<feature type="domain" description="CBM1" evidence="12">
    <location>
        <begin position="311"/>
        <end position="346"/>
    </location>
</feature>
<feature type="signal peptide" evidence="11">
    <location>
        <begin position="1"/>
        <end position="19"/>
    </location>
</feature>
<keyword evidence="14" id="KW-1185">Reference proteome</keyword>
<dbReference type="SMART" id="SM00236">
    <property type="entry name" value="fCBD"/>
    <property type="match status" value="3"/>
</dbReference>
<evidence type="ECO:0000256" key="9">
    <source>
        <dbReference type="ARBA" id="ARBA00023326"/>
    </source>
</evidence>
<keyword evidence="7" id="KW-0119">Carbohydrate metabolism</keyword>
<keyword evidence="5" id="KW-0378">Hydrolase</keyword>
<proteinExistence type="inferred from homology"/>
<sequence>MKALSLALLSWTFLGAVRARSAAKGTGSSTRGWTCCKNSCSWSNKALVDSPVISCDAQDNLGISPARRDGCESGGGSFGCSDLSPWATSNELAYGFAGVNFANVNESATCCSCYSLTFTSAPVNGKKMIVQIVTSALDLGDEQFDIAIPGGGQGSIGGCTKQFGRSDIWGATYGGISHRDECNALPDPLKAGCYWRFDWFRNADNPNVNWEQITCPEQLSYISGCRRNDDPISGKSTSTPTPTPTPTKSAPVSSGTVQPGGQCGGRNYRGPTVCVGGTVCTFFDEETYYCLVDPASTRTTPKTTTPTAAPTIALPWDQCGGRGYAGPTKCKDSECKSLDEWYWQCQPTSGYTPPTSSAPPAVSSKSLTSTPGAPAWPGWPVWSFTRPHRTWPGEQPPLQASTTRPAQPGSPTTPTKPSTPTPTIAQLFEQCAGLTWFGPTRCAQGLSCVYVDDYYSQCRKPSKKRSLKVRI</sequence>
<protein>
    <recommendedName>
        <fullName evidence="3">cellulase</fullName>
        <ecNumber evidence="3">3.2.1.4</ecNumber>
    </recommendedName>
</protein>
<name>A0A9P4N4N8_9PLEO</name>
<keyword evidence="8" id="KW-0326">Glycosidase</keyword>
<keyword evidence="6" id="KW-0136">Cellulose degradation</keyword>
<dbReference type="AlphaFoldDB" id="A0A9P4N4N8"/>
<feature type="compositionally biased region" description="Low complexity" evidence="10">
    <location>
        <begin position="233"/>
        <end position="254"/>
    </location>
</feature>
<dbReference type="InterPro" id="IPR000334">
    <property type="entry name" value="Glyco_hydro_45"/>
</dbReference>
<evidence type="ECO:0000313" key="13">
    <source>
        <dbReference type="EMBL" id="KAF2262184.1"/>
    </source>
</evidence>
<feature type="domain" description="CBM1" evidence="12">
    <location>
        <begin position="255"/>
        <end position="291"/>
    </location>
</feature>
<dbReference type="GO" id="GO:0030245">
    <property type="term" value="P:cellulose catabolic process"/>
    <property type="evidence" value="ECO:0007669"/>
    <property type="project" value="UniProtKB-KW"/>
</dbReference>
<dbReference type="EC" id="3.2.1.4" evidence="3"/>
<evidence type="ECO:0000256" key="7">
    <source>
        <dbReference type="ARBA" id="ARBA00023277"/>
    </source>
</evidence>
<evidence type="ECO:0000256" key="1">
    <source>
        <dbReference type="ARBA" id="ARBA00000966"/>
    </source>
</evidence>
<accession>A0A9P4N4N8</accession>
<feature type="domain" description="CBM1" evidence="12">
    <location>
        <begin position="423"/>
        <end position="459"/>
    </location>
</feature>
<feature type="region of interest" description="Disordered" evidence="10">
    <location>
        <begin position="387"/>
        <end position="422"/>
    </location>
</feature>
<keyword evidence="9" id="KW-0624">Polysaccharide degradation</keyword>
<dbReference type="InterPro" id="IPR035971">
    <property type="entry name" value="CBD_sf"/>
</dbReference>
<dbReference type="EMBL" id="ML986644">
    <property type="protein sequence ID" value="KAF2262184.1"/>
    <property type="molecule type" value="Genomic_DNA"/>
</dbReference>
<dbReference type="PANTHER" id="PTHR39730">
    <property type="entry name" value="ENDOGLUCANASE 1"/>
    <property type="match status" value="1"/>
</dbReference>
<reference evidence="14" key="1">
    <citation type="journal article" date="2020" name="Stud. Mycol.">
        <title>101 Dothideomycetes genomes: A test case for predicting lifestyles and emergence of pathogens.</title>
        <authorList>
            <person name="Haridas S."/>
            <person name="Albert R."/>
            <person name="Binder M."/>
            <person name="Bloem J."/>
            <person name="LaButti K."/>
            <person name="Salamov A."/>
            <person name="Andreopoulos B."/>
            <person name="Baker S."/>
            <person name="Barry K."/>
            <person name="Bills G."/>
            <person name="Bluhm B."/>
            <person name="Cannon C."/>
            <person name="Castanera R."/>
            <person name="Culley D."/>
            <person name="Daum C."/>
            <person name="Ezra D."/>
            <person name="Gonzalez J."/>
            <person name="Henrissat B."/>
            <person name="Kuo A."/>
            <person name="Liang C."/>
            <person name="Lipzen A."/>
            <person name="Lutzoni F."/>
            <person name="Magnuson J."/>
            <person name="Mondo S."/>
            <person name="Nolan M."/>
            <person name="Ohm R."/>
            <person name="Pangilinan J."/>
            <person name="Park H.-J."/>
            <person name="Ramirez L."/>
            <person name="Alfaro M."/>
            <person name="Sun H."/>
            <person name="Tritt A."/>
            <person name="Yoshinaga Y."/>
            <person name="Zwiers L.-H."/>
            <person name="Turgeon B."/>
            <person name="Goodwin S."/>
            <person name="Spatafora J."/>
            <person name="Crous P."/>
            <person name="Grigoriev I."/>
        </authorList>
    </citation>
    <scope>NUCLEOTIDE SEQUENCE [LARGE SCALE GENOMIC DNA]</scope>
    <source>
        <strain evidence="14">CBS 304.66</strain>
    </source>
</reference>
<evidence type="ECO:0000256" key="3">
    <source>
        <dbReference type="ARBA" id="ARBA00012601"/>
    </source>
</evidence>
<evidence type="ECO:0000256" key="11">
    <source>
        <dbReference type="SAM" id="SignalP"/>
    </source>
</evidence>
<evidence type="ECO:0000256" key="2">
    <source>
        <dbReference type="ARBA" id="ARBA00007793"/>
    </source>
</evidence>
<feature type="chain" id="PRO_5040456668" description="cellulase" evidence="11">
    <location>
        <begin position="20"/>
        <end position="471"/>
    </location>
</feature>
<dbReference type="InterPro" id="IPR036908">
    <property type="entry name" value="RlpA-like_sf"/>
</dbReference>
<comment type="similarity">
    <text evidence="2">Belongs to the glycosyl hydrolase 45 (cellulase K) family.</text>
</comment>
<organism evidence="13 14">
    <name type="scientific">Lojkania enalia</name>
    <dbReference type="NCBI Taxonomy" id="147567"/>
    <lineage>
        <taxon>Eukaryota</taxon>
        <taxon>Fungi</taxon>
        <taxon>Dikarya</taxon>
        <taxon>Ascomycota</taxon>
        <taxon>Pezizomycotina</taxon>
        <taxon>Dothideomycetes</taxon>
        <taxon>Pleosporomycetidae</taxon>
        <taxon>Pleosporales</taxon>
        <taxon>Pleosporales incertae sedis</taxon>
        <taxon>Lojkania</taxon>
    </lineage>
</organism>
<dbReference type="OrthoDB" id="10035502at2759"/>
<feature type="region of interest" description="Disordered" evidence="10">
    <location>
        <begin position="230"/>
        <end position="263"/>
    </location>
</feature>
<dbReference type="SUPFAM" id="SSF57180">
    <property type="entry name" value="Cellulose-binding domain"/>
    <property type="match status" value="3"/>
</dbReference>
<dbReference type="Pfam" id="PF02015">
    <property type="entry name" value="Glyco_hydro_45"/>
    <property type="match status" value="1"/>
</dbReference>
<keyword evidence="4 11" id="KW-0732">Signal</keyword>
<evidence type="ECO:0000256" key="5">
    <source>
        <dbReference type="ARBA" id="ARBA00022801"/>
    </source>
</evidence>
<dbReference type="Pfam" id="PF00734">
    <property type="entry name" value="CBM_1"/>
    <property type="match status" value="3"/>
</dbReference>
<dbReference type="PROSITE" id="PS51164">
    <property type="entry name" value="CBM1_2"/>
    <property type="match status" value="3"/>
</dbReference>